<evidence type="ECO:0000313" key="1">
    <source>
        <dbReference type="EMBL" id="CDL85635.1"/>
    </source>
</evidence>
<gene>
    <name evidence="1" type="ORF">XSR1_870007</name>
</gene>
<dbReference type="AlphaFoldDB" id="W1J813"/>
<reference evidence="1" key="1">
    <citation type="submission" date="2013-11" db="EMBL/GenBank/DDBJ databases">
        <title>Draft genome sequence and annotation of the entomopathogenic bacteria, Xenorhabdus cabanillasi strain JM26 and Xenorhabdus szentirmai strain DSM 16338.</title>
        <authorList>
            <person name="Gualtieri M."/>
            <person name="Ogier J.C."/>
            <person name="Pages S."/>
            <person name="Givaudan A."/>
            <person name="Gaudriault S."/>
        </authorList>
    </citation>
    <scope>NUCLEOTIDE SEQUENCE [LARGE SCALE GENOMIC DNA]</scope>
    <source>
        <strain evidence="1">DSM 16338</strain>
    </source>
</reference>
<organism evidence="1 2">
    <name type="scientific">Xenorhabdus szentirmaii DSM 16338</name>
    <dbReference type="NCBI Taxonomy" id="1427518"/>
    <lineage>
        <taxon>Bacteria</taxon>
        <taxon>Pseudomonadati</taxon>
        <taxon>Pseudomonadota</taxon>
        <taxon>Gammaproteobacteria</taxon>
        <taxon>Enterobacterales</taxon>
        <taxon>Morganellaceae</taxon>
        <taxon>Xenorhabdus</taxon>
    </lineage>
</organism>
<dbReference type="Proteomes" id="UP000019202">
    <property type="component" value="Unassembled WGS sequence"/>
</dbReference>
<sequence>MVGVRSLHSPNIAHQAALALVTVIRTRLPRRARLAARQCNGLPPRLHVTNAGNRSSREGVLEPNIVRALQWLHGIGIHAIV</sequence>
<dbReference type="EMBL" id="CBXF010000151">
    <property type="protein sequence ID" value="CDL85635.1"/>
    <property type="molecule type" value="Genomic_DNA"/>
</dbReference>
<protein>
    <submittedName>
        <fullName evidence="1">Uncharacterized protein</fullName>
    </submittedName>
</protein>
<evidence type="ECO:0000313" key="2">
    <source>
        <dbReference type="Proteomes" id="UP000019202"/>
    </source>
</evidence>
<name>W1J813_9GAMM</name>
<accession>W1J813</accession>
<keyword evidence="2" id="KW-1185">Reference proteome</keyword>
<comment type="caution">
    <text evidence="1">The sequence shown here is derived from an EMBL/GenBank/DDBJ whole genome shotgun (WGS) entry which is preliminary data.</text>
</comment>
<proteinExistence type="predicted"/>